<dbReference type="SMART" id="SM00749">
    <property type="entry name" value="BON"/>
    <property type="match status" value="6"/>
</dbReference>
<protein>
    <recommendedName>
        <fullName evidence="1">BON domain-containing protein</fullName>
    </recommendedName>
</protein>
<name>A0ABP7UWI4_9BACT</name>
<dbReference type="PANTHER" id="PTHR34606:SF15">
    <property type="entry name" value="BON DOMAIN-CONTAINING PROTEIN"/>
    <property type="match status" value="1"/>
</dbReference>
<sequence length="495" mass="53275">MQTTHLETPPAPTGELADADITAAIETLLATKKGLTAHLIDVQTREGIVELSGFTNNLLAKQRAEEIALAVRGVRGLHSALAVRTADVPDAELQHAVARALADDPATDDYQVHTLASHGVVTLSGLVQSWAEKQLVLRVVQGVRGVRGFEAEQLMIRGGGILNSDEEITTQIREQFDWDIRVNGALVVVRTNEQVVHLSGTVGTAAEKDRLVAIAYQTGATRVDARDLFVAYWALDREIRREKFAPKTDAAIGAAVRATLRFNPRVRSAETLVQVLDGVVTLAGTVSNLRIRLDAEQDARHVVGVANVHNLLKVRPTRLVPDEDIRQTIAAALARDPYVGHLVFGVQVHGGQALLTGPVDTHFEREHAGEVAAGASGVLDVNNRLVVMRAASEARPSWPALLPAGAGPNPTLLSPDLALAARIRTRYNWSAGLHDQDLTVQVANGRATLTGTVDTWLDRRLAAEEAREAGAHEVNNHLQVLDRIPQTLAGHGIEA</sequence>
<dbReference type="InterPro" id="IPR007055">
    <property type="entry name" value="BON_dom"/>
</dbReference>
<evidence type="ECO:0000313" key="3">
    <source>
        <dbReference type="Proteomes" id="UP001501469"/>
    </source>
</evidence>
<feature type="domain" description="BON" evidence="1">
    <location>
        <begin position="17"/>
        <end position="85"/>
    </location>
</feature>
<feature type="domain" description="BON" evidence="1">
    <location>
        <begin position="248"/>
        <end position="316"/>
    </location>
</feature>
<dbReference type="InterPro" id="IPR014004">
    <property type="entry name" value="Transpt-assoc_nodulatn_dom_bac"/>
</dbReference>
<dbReference type="Proteomes" id="UP001501469">
    <property type="component" value="Unassembled WGS sequence"/>
</dbReference>
<dbReference type="RefSeq" id="WP_345059520.1">
    <property type="nucleotide sequence ID" value="NZ_BAABDK010000035.1"/>
</dbReference>
<comment type="caution">
    <text evidence="2">The sequence shown here is derived from an EMBL/GenBank/DDBJ whole genome shotgun (WGS) entry which is preliminary data.</text>
</comment>
<dbReference type="Gene3D" id="3.30.1340.30">
    <property type="match status" value="5"/>
</dbReference>
<evidence type="ECO:0000259" key="1">
    <source>
        <dbReference type="PROSITE" id="PS50914"/>
    </source>
</evidence>
<dbReference type="InterPro" id="IPR051686">
    <property type="entry name" value="Lipoprotein_DolP"/>
</dbReference>
<feature type="domain" description="BON" evidence="1">
    <location>
        <begin position="415"/>
        <end position="482"/>
    </location>
</feature>
<dbReference type="PANTHER" id="PTHR34606">
    <property type="entry name" value="BON DOMAIN-CONTAINING PROTEIN"/>
    <property type="match status" value="1"/>
</dbReference>
<accession>A0ABP7UWI4</accession>
<feature type="domain" description="BON" evidence="1">
    <location>
        <begin position="89"/>
        <end position="158"/>
    </location>
</feature>
<reference evidence="3" key="1">
    <citation type="journal article" date="2019" name="Int. J. Syst. Evol. Microbiol.">
        <title>The Global Catalogue of Microorganisms (GCM) 10K type strain sequencing project: providing services to taxonomists for standard genome sequencing and annotation.</title>
        <authorList>
            <consortium name="The Broad Institute Genomics Platform"/>
            <consortium name="The Broad Institute Genome Sequencing Center for Infectious Disease"/>
            <person name="Wu L."/>
            <person name="Ma J."/>
        </authorList>
    </citation>
    <scope>NUCLEOTIDE SEQUENCE [LARGE SCALE GENOMIC DNA]</scope>
    <source>
        <strain evidence="3">JCM 17225</strain>
    </source>
</reference>
<feature type="domain" description="BON" evidence="1">
    <location>
        <begin position="321"/>
        <end position="389"/>
    </location>
</feature>
<evidence type="ECO:0000313" key="2">
    <source>
        <dbReference type="EMBL" id="GAA4054545.1"/>
    </source>
</evidence>
<proteinExistence type="predicted"/>
<organism evidence="2 3">
    <name type="scientific">Hymenobacter glaciei</name>
    <dbReference type="NCBI Taxonomy" id="877209"/>
    <lineage>
        <taxon>Bacteria</taxon>
        <taxon>Pseudomonadati</taxon>
        <taxon>Bacteroidota</taxon>
        <taxon>Cytophagia</taxon>
        <taxon>Cytophagales</taxon>
        <taxon>Hymenobacteraceae</taxon>
        <taxon>Hymenobacter</taxon>
    </lineage>
</organism>
<dbReference type="PROSITE" id="PS50914">
    <property type="entry name" value="BON"/>
    <property type="match status" value="5"/>
</dbReference>
<gene>
    <name evidence="2" type="ORF">GCM10022409_47030</name>
</gene>
<dbReference type="EMBL" id="BAABDK010000035">
    <property type="protein sequence ID" value="GAA4054545.1"/>
    <property type="molecule type" value="Genomic_DNA"/>
</dbReference>
<dbReference type="Pfam" id="PF04972">
    <property type="entry name" value="BON"/>
    <property type="match status" value="6"/>
</dbReference>
<keyword evidence="3" id="KW-1185">Reference proteome</keyword>